<dbReference type="SUPFAM" id="SSF53335">
    <property type="entry name" value="S-adenosyl-L-methionine-dependent methyltransferases"/>
    <property type="match status" value="1"/>
</dbReference>
<feature type="region of interest" description="N-terminal hotdog fold" evidence="7">
    <location>
        <begin position="380"/>
        <end position="510"/>
    </location>
</feature>
<evidence type="ECO:0000313" key="10">
    <source>
        <dbReference type="EMBL" id="KAJ2892889.1"/>
    </source>
</evidence>
<keyword evidence="1" id="KW-0596">Phosphopantetheine</keyword>
<dbReference type="Gene3D" id="3.40.50.720">
    <property type="entry name" value="NAD(P)-binding Rossmann-like Domain"/>
    <property type="match status" value="2"/>
</dbReference>
<keyword evidence="5" id="KW-0511">Multifunctional enzyme</keyword>
<organism evidence="10 11">
    <name type="scientific">Zalerion maritima</name>
    <dbReference type="NCBI Taxonomy" id="339359"/>
    <lineage>
        <taxon>Eukaryota</taxon>
        <taxon>Fungi</taxon>
        <taxon>Dikarya</taxon>
        <taxon>Ascomycota</taxon>
        <taxon>Pezizomycotina</taxon>
        <taxon>Sordariomycetes</taxon>
        <taxon>Lulworthiomycetidae</taxon>
        <taxon>Lulworthiales</taxon>
        <taxon>Lulworthiaceae</taxon>
        <taxon>Zalerion</taxon>
    </lineage>
</organism>
<dbReference type="GO" id="GO:0016491">
    <property type="term" value="F:oxidoreductase activity"/>
    <property type="evidence" value="ECO:0007669"/>
    <property type="project" value="UniProtKB-KW"/>
</dbReference>
<dbReference type="Pfam" id="PF21089">
    <property type="entry name" value="PKS_DH_N"/>
    <property type="match status" value="1"/>
</dbReference>
<keyword evidence="6" id="KW-0012">Acyltransferase</keyword>
<comment type="caution">
    <text evidence="7">Lacks conserved residue(s) required for the propagation of feature annotation.</text>
</comment>
<dbReference type="Pfam" id="PF08242">
    <property type="entry name" value="Methyltransf_12"/>
    <property type="match status" value="1"/>
</dbReference>
<keyword evidence="2" id="KW-0597">Phosphoprotein</keyword>
<evidence type="ECO:0000256" key="2">
    <source>
        <dbReference type="ARBA" id="ARBA00022553"/>
    </source>
</evidence>
<dbReference type="InterPro" id="IPR057326">
    <property type="entry name" value="KR_dom"/>
</dbReference>
<dbReference type="InterPro" id="IPR042104">
    <property type="entry name" value="PKS_dehydratase_sf"/>
</dbReference>
<dbReference type="Gene3D" id="3.10.129.110">
    <property type="entry name" value="Polyketide synthase dehydratase"/>
    <property type="match status" value="1"/>
</dbReference>
<feature type="region of interest" description="Disordered" evidence="8">
    <location>
        <begin position="479"/>
        <end position="508"/>
    </location>
</feature>
<comment type="caution">
    <text evidence="10">The sequence shown here is derived from an EMBL/GenBank/DDBJ whole genome shotgun (WGS) entry which is preliminary data.</text>
</comment>
<dbReference type="GO" id="GO:0004312">
    <property type="term" value="F:fatty acid synthase activity"/>
    <property type="evidence" value="ECO:0007669"/>
    <property type="project" value="TreeGrafter"/>
</dbReference>
<reference evidence="10" key="1">
    <citation type="submission" date="2022-07" db="EMBL/GenBank/DDBJ databases">
        <title>Draft genome sequence of Zalerion maritima ATCC 34329, a (micro)plastics degrading marine fungus.</title>
        <authorList>
            <person name="Paco A."/>
            <person name="Goncalves M.F.M."/>
            <person name="Rocha-Santos T.A.P."/>
            <person name="Alves A."/>
        </authorList>
    </citation>
    <scope>NUCLEOTIDE SEQUENCE</scope>
    <source>
        <strain evidence="10">ATCC 34329</strain>
    </source>
</reference>
<dbReference type="Pfam" id="PF00698">
    <property type="entry name" value="Acyl_transf_1"/>
    <property type="match status" value="1"/>
</dbReference>
<evidence type="ECO:0000256" key="3">
    <source>
        <dbReference type="ARBA" id="ARBA00022679"/>
    </source>
</evidence>
<dbReference type="PANTHER" id="PTHR43775">
    <property type="entry name" value="FATTY ACID SYNTHASE"/>
    <property type="match status" value="1"/>
</dbReference>
<evidence type="ECO:0000256" key="5">
    <source>
        <dbReference type="ARBA" id="ARBA00023268"/>
    </source>
</evidence>
<accession>A0AAD5RGZ1</accession>
<keyword evidence="3" id="KW-0808">Transferase</keyword>
<evidence type="ECO:0000256" key="1">
    <source>
        <dbReference type="ARBA" id="ARBA00022450"/>
    </source>
</evidence>
<proteinExistence type="predicted"/>
<dbReference type="Pfam" id="PF08659">
    <property type="entry name" value="KR"/>
    <property type="match status" value="2"/>
</dbReference>
<dbReference type="PANTHER" id="PTHR43775:SF29">
    <property type="entry name" value="ASPERFURANONE POLYKETIDE SYNTHASE AFOG-RELATED"/>
    <property type="match status" value="1"/>
</dbReference>
<evidence type="ECO:0000313" key="11">
    <source>
        <dbReference type="Proteomes" id="UP001201980"/>
    </source>
</evidence>
<dbReference type="SUPFAM" id="SSF55048">
    <property type="entry name" value="Probable ACP-binding domain of malonyl-CoA ACP transacylase"/>
    <property type="match status" value="1"/>
</dbReference>
<evidence type="ECO:0000256" key="7">
    <source>
        <dbReference type="PROSITE-ProRule" id="PRU01363"/>
    </source>
</evidence>
<feature type="domain" description="PKS/mFAS DH" evidence="9">
    <location>
        <begin position="380"/>
        <end position="695"/>
    </location>
</feature>
<dbReference type="InterPro" id="IPR016036">
    <property type="entry name" value="Malonyl_transacylase_ACP-bd"/>
</dbReference>
<evidence type="ECO:0000256" key="8">
    <source>
        <dbReference type="SAM" id="MobiDB-lite"/>
    </source>
</evidence>
<dbReference type="InterPro" id="IPR036291">
    <property type="entry name" value="NAD(P)-bd_dom_sf"/>
</dbReference>
<dbReference type="SUPFAM" id="SSF51735">
    <property type="entry name" value="NAD(P)-binding Rossmann-fold domains"/>
    <property type="match status" value="1"/>
</dbReference>
<dbReference type="InterPro" id="IPR049552">
    <property type="entry name" value="PKS_DH_N"/>
</dbReference>
<dbReference type="InterPro" id="IPR050091">
    <property type="entry name" value="PKS_NRPS_Biosynth_Enz"/>
</dbReference>
<dbReference type="InterPro" id="IPR001227">
    <property type="entry name" value="Ac_transferase_dom_sf"/>
</dbReference>
<dbReference type="InterPro" id="IPR014043">
    <property type="entry name" value="Acyl_transferase_dom"/>
</dbReference>
<dbReference type="Proteomes" id="UP001201980">
    <property type="component" value="Unassembled WGS sequence"/>
</dbReference>
<dbReference type="InterPro" id="IPR049900">
    <property type="entry name" value="PKS_mFAS_DH"/>
</dbReference>
<dbReference type="EMBL" id="JAKWBI020000700">
    <property type="protein sequence ID" value="KAJ2892889.1"/>
    <property type="molecule type" value="Genomic_DNA"/>
</dbReference>
<dbReference type="Gene3D" id="3.40.50.150">
    <property type="entry name" value="Vaccinia Virus protein VP39"/>
    <property type="match status" value="1"/>
</dbReference>
<protein>
    <recommendedName>
        <fullName evidence="9">PKS/mFAS DH domain-containing protein</fullName>
    </recommendedName>
</protein>
<dbReference type="SMART" id="SM00827">
    <property type="entry name" value="PKS_AT"/>
    <property type="match status" value="1"/>
</dbReference>
<dbReference type="InterPro" id="IPR049551">
    <property type="entry name" value="PKS_DH_C"/>
</dbReference>
<dbReference type="InterPro" id="IPR029063">
    <property type="entry name" value="SAM-dependent_MTases_sf"/>
</dbReference>
<gene>
    <name evidence="10" type="ORF">MKZ38_009267</name>
</gene>
<dbReference type="InterPro" id="IPR013217">
    <property type="entry name" value="Methyltransf_12"/>
</dbReference>
<dbReference type="SMART" id="SM00822">
    <property type="entry name" value="PKS_KR"/>
    <property type="match status" value="1"/>
</dbReference>
<dbReference type="Gene3D" id="3.40.366.10">
    <property type="entry name" value="Malonyl-Coenzyme A Acyl Carrier Protein, domain 2"/>
    <property type="match status" value="1"/>
</dbReference>
<evidence type="ECO:0000256" key="6">
    <source>
        <dbReference type="ARBA" id="ARBA00023315"/>
    </source>
</evidence>
<dbReference type="InterPro" id="IPR016035">
    <property type="entry name" value="Acyl_Trfase/lysoPLipase"/>
</dbReference>
<sequence length="1473" mass="161351">MWSANAQTGPTLAFVFTGQGAQWYAMGRELYAHPAFRESLEAAEQYLSMTLGSPWNLNPELWRDAEKESRLGSAHLGQPICTALQVALVDLLKVWGIKPAAVVGHSSGEIAAAYAKGAITREFAWAIAYYRGGLSSRIRDIDPSLNGAMLATGLGPDAAEAYIARLAPEHGAATVAFVISPSSTTLSGDLTAIRELEKMIKQDDHFARKLRIDTAYHSAHMKAVADKYLAALALMVPLPEDKDSKDAVKMFSSLTGREVCNADLGPEYWVGNMVSQVKFSEAVSSMLAHSGGTARRRTKKKGFVEHMLEVGPHSALQGPLKQILAHEIASSSPIGDVTYTSVLERGKNAQSWRGQWRPKHAFRGQERRVPGWHAGIQLEPQRRTSSVPKHADSISNEPRYRNILKISKVPWVQYHKVQGAILCPAAGMMITAIEAMCQRADGTHGEIDGYEPRDVLIGKAIVVPQDDSGVETMLAMKPSTHGRRFGNSTAPACSRTKTQLGTSSTQESIARPWKAAARRKTPDSSTIISTQSAYTTPAFSRVSLRSRKGTSKARAELPSKTPRAPCRTTTSFPHVIHPATLASIIQMVLPALTGADEDMNEAIVPVSIGNLLVSAEMPTEPGVVLASRKAPSSIRWCQGNEAENPTGGSSKSSMASLASLRKLISVFHWQEDLSLLEPSQINKLCAEAVGDLGQAGRQALKGLEMASLIFIKRALEECSPEEAEGFAWNFKLYYQYMQRCHQRAKAGALAYQRYQYPEGEDEEENWLALSPEREAEIISRVAASTADGAVLVQHGEHLPQILRSELPPLQILMKNNFLGDFYQFVEYTLTDISIGYFEKAKEKLAPWVSFMKFAKLNSEEDPVGQGFKEGGYDMVVASTVLHATHFLGETLKNTRKLLKHDGKLVLSEITNPADNMRFHMIVGSLEGWWYGEEDGCHYGPTLNQDQWDTAFLDAGFSGLELGLKNFEDEGDLSLSVMITSASPPTSPLAPNEVLIVLPTSPEQDVVALADKTTARLAAQYGSDVSRAVGVQEAAAIPISELEPRSFRSEDHRLKLTTVDVEHDVAYNTKLGAKATDALMKIFISRGCLNKSAEKPDWEYAVRSSHPLVQCVLIEKNMNDLVATYNVAPKPRHGTFLQEGRKLTLSVGTPGRLDTLRFGDASKDAVKTYLGDLDIEIKVKAAGLNFKDVMVAMGQLSQPGLGLAYAGIHGALRHILGRTPQKGLGRFISEWMAESGARDILLLSRSGAKKATVRDLVARLEKQGARVGTWECDVGEEQQFIDVMERIQTENWPPITGVIQGAMAFVGIAGSRGQGNYSAGNSFENSIAHHRRSIGLKARSIDVGMVLGVGFLAEETTDARVHDIARDWSFIGILQADMTGGAEKFPWWLNDAKFAYLVNVDTHQVSQEDGEDRPPLLTQLQQAATLDHATDLVWVALVKKLAKSMMVRLVYSFWPPFPLLFSLLLPYPVPHIDI</sequence>
<name>A0AAD5RGZ1_9PEZI</name>
<feature type="region of interest" description="C-terminal hotdog fold" evidence="7">
    <location>
        <begin position="525"/>
        <end position="695"/>
    </location>
</feature>
<keyword evidence="4" id="KW-0560">Oxidoreductase</keyword>
<feature type="region of interest" description="Disordered" evidence="8">
    <location>
        <begin position="544"/>
        <end position="571"/>
    </location>
</feature>
<dbReference type="SUPFAM" id="SSF52151">
    <property type="entry name" value="FabD/lysophospholipase-like"/>
    <property type="match status" value="1"/>
</dbReference>
<evidence type="ECO:0000256" key="4">
    <source>
        <dbReference type="ARBA" id="ARBA00023002"/>
    </source>
</evidence>
<evidence type="ECO:0000259" key="9">
    <source>
        <dbReference type="PROSITE" id="PS52019"/>
    </source>
</evidence>
<dbReference type="Pfam" id="PF14765">
    <property type="entry name" value="PS-DH"/>
    <property type="match status" value="1"/>
</dbReference>
<dbReference type="Gene3D" id="3.90.180.10">
    <property type="entry name" value="Medium-chain alcohol dehydrogenases, catalytic domain"/>
    <property type="match status" value="1"/>
</dbReference>
<dbReference type="GO" id="GO:0006633">
    <property type="term" value="P:fatty acid biosynthetic process"/>
    <property type="evidence" value="ECO:0007669"/>
    <property type="project" value="TreeGrafter"/>
</dbReference>
<dbReference type="GO" id="GO:0044550">
    <property type="term" value="P:secondary metabolite biosynthetic process"/>
    <property type="evidence" value="ECO:0007669"/>
    <property type="project" value="TreeGrafter"/>
</dbReference>
<dbReference type="InterPro" id="IPR013968">
    <property type="entry name" value="PKS_KR"/>
</dbReference>
<dbReference type="CDD" id="cd02440">
    <property type="entry name" value="AdoMet_MTases"/>
    <property type="match status" value="1"/>
</dbReference>
<feature type="compositionally biased region" description="Polar residues" evidence="8">
    <location>
        <begin position="486"/>
        <end position="508"/>
    </location>
</feature>
<dbReference type="PROSITE" id="PS52019">
    <property type="entry name" value="PKS_MFAS_DH"/>
    <property type="match status" value="1"/>
</dbReference>
<keyword evidence="11" id="KW-1185">Reference proteome</keyword>